<evidence type="ECO:0000313" key="2">
    <source>
        <dbReference type="EMBL" id="PBK62438.1"/>
    </source>
</evidence>
<proteinExistence type="predicted"/>
<keyword evidence="3" id="KW-1185">Reference proteome</keyword>
<protein>
    <submittedName>
        <fullName evidence="2">Uncharacterized protein</fullName>
    </submittedName>
</protein>
<accession>A0A2H3B8R6</accession>
<gene>
    <name evidence="2" type="ORF">ARMSODRAFT_605449</name>
</gene>
<sequence length="254" mass="28593">MIAAAYVGTAMPVLTDSQIKDIFIHLDTQFNQVMIHAFTHGIYTGVVAVTLWAVASRKSPQNNRRRYFLELTILLLYLLGTFSLCYEWITNASIFITNGKNLWTVYESSISLTPSPILVLTAGIDATLSTILADVTLIWRCWTIWGRSWRVVLVPILCTAMATVSRGIVTYYSTFGPIDNVPPQALYLEKIVNWAVLYSSLILATLLCCTILIIYRILRLGGISAGMCVYHRVVECSKFVMRVLELTLRSLQLR</sequence>
<feature type="transmembrane region" description="Helical" evidence="1">
    <location>
        <begin position="192"/>
        <end position="215"/>
    </location>
</feature>
<keyword evidence="1" id="KW-0472">Membrane</keyword>
<reference evidence="3" key="1">
    <citation type="journal article" date="2017" name="Nat. Ecol. Evol.">
        <title>Genome expansion and lineage-specific genetic innovations in the forest pathogenic fungi Armillaria.</title>
        <authorList>
            <person name="Sipos G."/>
            <person name="Prasanna A.N."/>
            <person name="Walter M.C."/>
            <person name="O'Connor E."/>
            <person name="Balint B."/>
            <person name="Krizsan K."/>
            <person name="Kiss B."/>
            <person name="Hess J."/>
            <person name="Varga T."/>
            <person name="Slot J."/>
            <person name="Riley R."/>
            <person name="Boka B."/>
            <person name="Rigling D."/>
            <person name="Barry K."/>
            <person name="Lee J."/>
            <person name="Mihaltcheva S."/>
            <person name="LaButti K."/>
            <person name="Lipzen A."/>
            <person name="Waldron R."/>
            <person name="Moloney N.M."/>
            <person name="Sperisen C."/>
            <person name="Kredics L."/>
            <person name="Vagvoelgyi C."/>
            <person name="Patrignani A."/>
            <person name="Fitzpatrick D."/>
            <person name="Nagy I."/>
            <person name="Doyle S."/>
            <person name="Anderson J.B."/>
            <person name="Grigoriev I.V."/>
            <person name="Gueldener U."/>
            <person name="Muensterkoetter M."/>
            <person name="Nagy L.G."/>
        </authorList>
    </citation>
    <scope>NUCLEOTIDE SEQUENCE [LARGE SCALE GENOMIC DNA]</scope>
    <source>
        <strain evidence="3">28-4</strain>
    </source>
</reference>
<evidence type="ECO:0000313" key="3">
    <source>
        <dbReference type="Proteomes" id="UP000218334"/>
    </source>
</evidence>
<dbReference type="AlphaFoldDB" id="A0A2H3B8R6"/>
<dbReference type="Proteomes" id="UP000218334">
    <property type="component" value="Unassembled WGS sequence"/>
</dbReference>
<feature type="transmembrane region" description="Helical" evidence="1">
    <location>
        <begin position="117"/>
        <end position="139"/>
    </location>
</feature>
<evidence type="ECO:0000256" key="1">
    <source>
        <dbReference type="SAM" id="Phobius"/>
    </source>
</evidence>
<feature type="transmembrane region" description="Helical" evidence="1">
    <location>
        <begin position="33"/>
        <end position="55"/>
    </location>
</feature>
<feature type="transmembrane region" description="Helical" evidence="1">
    <location>
        <begin position="151"/>
        <end position="172"/>
    </location>
</feature>
<organism evidence="2 3">
    <name type="scientific">Armillaria solidipes</name>
    <dbReference type="NCBI Taxonomy" id="1076256"/>
    <lineage>
        <taxon>Eukaryota</taxon>
        <taxon>Fungi</taxon>
        <taxon>Dikarya</taxon>
        <taxon>Basidiomycota</taxon>
        <taxon>Agaricomycotina</taxon>
        <taxon>Agaricomycetes</taxon>
        <taxon>Agaricomycetidae</taxon>
        <taxon>Agaricales</taxon>
        <taxon>Marasmiineae</taxon>
        <taxon>Physalacriaceae</taxon>
        <taxon>Armillaria</taxon>
    </lineage>
</organism>
<feature type="transmembrane region" description="Helical" evidence="1">
    <location>
        <begin position="67"/>
        <end position="89"/>
    </location>
</feature>
<dbReference type="EMBL" id="KZ293466">
    <property type="protein sequence ID" value="PBK62438.1"/>
    <property type="molecule type" value="Genomic_DNA"/>
</dbReference>
<keyword evidence="1" id="KW-0812">Transmembrane</keyword>
<name>A0A2H3B8R6_9AGAR</name>
<keyword evidence="1" id="KW-1133">Transmembrane helix</keyword>